<dbReference type="VEuPathDB" id="FungiDB:ASPBRDRAFT_30992"/>
<dbReference type="AlphaFoldDB" id="A0A1L9UI26"/>
<feature type="domain" description="Protein kinase" evidence="9">
    <location>
        <begin position="35"/>
        <end position="381"/>
    </location>
</feature>
<evidence type="ECO:0000256" key="5">
    <source>
        <dbReference type="ARBA" id="ARBA00022777"/>
    </source>
</evidence>
<keyword evidence="3" id="KW-0808">Transferase</keyword>
<dbReference type="Gene3D" id="3.30.200.20">
    <property type="entry name" value="Phosphorylase Kinase, domain 1"/>
    <property type="match status" value="1"/>
</dbReference>
<accession>A0A1L9UI26</accession>
<dbReference type="PANTHER" id="PTHR47634:SF9">
    <property type="entry name" value="PROTEIN KINASE DOMAIN-CONTAINING PROTEIN-RELATED"/>
    <property type="match status" value="1"/>
</dbReference>
<dbReference type="PANTHER" id="PTHR47634">
    <property type="entry name" value="PROTEIN KINASE DOMAIN-CONTAINING PROTEIN-RELATED"/>
    <property type="match status" value="1"/>
</dbReference>
<evidence type="ECO:0000313" key="10">
    <source>
        <dbReference type="EMBL" id="OJJ71272.1"/>
    </source>
</evidence>
<evidence type="ECO:0000256" key="7">
    <source>
        <dbReference type="ARBA" id="ARBA00047899"/>
    </source>
</evidence>
<dbReference type="InterPro" id="IPR000719">
    <property type="entry name" value="Prot_kinase_dom"/>
</dbReference>
<dbReference type="RefSeq" id="XP_067478520.1">
    <property type="nucleotide sequence ID" value="XM_067622846.1"/>
</dbReference>
<dbReference type="EC" id="2.7.11.1" evidence="1"/>
<evidence type="ECO:0000313" key="11">
    <source>
        <dbReference type="Proteomes" id="UP000184499"/>
    </source>
</evidence>
<dbReference type="Proteomes" id="UP000184499">
    <property type="component" value="Unassembled WGS sequence"/>
</dbReference>
<sequence length="385" mass="43933">MRRFERIHDVVELVEEYRHGGYHPVHLHDVFHQRYRVIAKLAYGQYSTVWLAKDQLENSQQVVLKILKAEASTDNRELAILLAMSDSDIYHPGKRHVIELLDHFYRTGPNGTHLCLVFPVMISDGAAMTITGSPREVGYIRAVSRQLLLGLDYLHQSGIVHCDLQPANILFSVTGATDMEALLQPPEFSPVKWLEGVIEDDSAPKYLMPTQRRRGQLRKEHFSTLEIRIGDLGGAEFTDSSHAISAQFFQCCDQKPVTPLGLRAPELIQRHTGDIAVGTAIDIWTLGCLIFELATNEPLFPLDTFGLTWEEIDNDHISFIEQRLGSDNQKNGDFQVYLRDRLPENFDAENVETLTSFLFLMLQKDPRERLPARELLQTPFMMDSY</sequence>
<evidence type="ECO:0000256" key="3">
    <source>
        <dbReference type="ARBA" id="ARBA00022679"/>
    </source>
</evidence>
<name>A0A1L9UI26_ASPBC</name>
<dbReference type="GeneID" id="93575334"/>
<dbReference type="OrthoDB" id="5979581at2759"/>
<dbReference type="InterPro" id="IPR011009">
    <property type="entry name" value="Kinase-like_dom_sf"/>
</dbReference>
<keyword evidence="2" id="KW-0723">Serine/threonine-protein kinase</keyword>
<evidence type="ECO:0000256" key="2">
    <source>
        <dbReference type="ARBA" id="ARBA00022527"/>
    </source>
</evidence>
<keyword evidence="5" id="KW-0418">Kinase</keyword>
<dbReference type="OMA" id="KLAYGQY"/>
<protein>
    <recommendedName>
        <fullName evidence="1">non-specific serine/threonine protein kinase</fullName>
        <ecNumber evidence="1">2.7.11.1</ecNumber>
    </recommendedName>
</protein>
<proteinExistence type="predicted"/>
<reference evidence="11" key="1">
    <citation type="journal article" date="2017" name="Genome Biol.">
        <title>Comparative genomics reveals high biological diversity and specific adaptations in the industrially and medically important fungal genus Aspergillus.</title>
        <authorList>
            <person name="de Vries R.P."/>
            <person name="Riley R."/>
            <person name="Wiebenga A."/>
            <person name="Aguilar-Osorio G."/>
            <person name="Amillis S."/>
            <person name="Uchima C.A."/>
            <person name="Anderluh G."/>
            <person name="Asadollahi M."/>
            <person name="Askin M."/>
            <person name="Barry K."/>
            <person name="Battaglia E."/>
            <person name="Bayram O."/>
            <person name="Benocci T."/>
            <person name="Braus-Stromeyer S.A."/>
            <person name="Caldana C."/>
            <person name="Canovas D."/>
            <person name="Cerqueira G.C."/>
            <person name="Chen F."/>
            <person name="Chen W."/>
            <person name="Choi C."/>
            <person name="Clum A."/>
            <person name="Dos Santos R.A."/>
            <person name="Damasio A.R."/>
            <person name="Diallinas G."/>
            <person name="Emri T."/>
            <person name="Fekete E."/>
            <person name="Flipphi M."/>
            <person name="Freyberg S."/>
            <person name="Gallo A."/>
            <person name="Gournas C."/>
            <person name="Habgood R."/>
            <person name="Hainaut M."/>
            <person name="Harispe M.L."/>
            <person name="Henrissat B."/>
            <person name="Hilden K.S."/>
            <person name="Hope R."/>
            <person name="Hossain A."/>
            <person name="Karabika E."/>
            <person name="Karaffa L."/>
            <person name="Karanyi Z."/>
            <person name="Krasevec N."/>
            <person name="Kuo A."/>
            <person name="Kusch H."/>
            <person name="LaButti K."/>
            <person name="Lagendijk E.L."/>
            <person name="Lapidus A."/>
            <person name="Levasseur A."/>
            <person name="Lindquist E."/>
            <person name="Lipzen A."/>
            <person name="Logrieco A.F."/>
            <person name="MacCabe A."/>
            <person name="Maekelae M.R."/>
            <person name="Malavazi I."/>
            <person name="Melin P."/>
            <person name="Meyer V."/>
            <person name="Mielnichuk N."/>
            <person name="Miskei M."/>
            <person name="Molnar A.P."/>
            <person name="Mule G."/>
            <person name="Ngan C.Y."/>
            <person name="Orejas M."/>
            <person name="Orosz E."/>
            <person name="Ouedraogo J.P."/>
            <person name="Overkamp K.M."/>
            <person name="Park H.-S."/>
            <person name="Perrone G."/>
            <person name="Piumi F."/>
            <person name="Punt P.J."/>
            <person name="Ram A.F."/>
            <person name="Ramon A."/>
            <person name="Rauscher S."/>
            <person name="Record E."/>
            <person name="Riano-Pachon D.M."/>
            <person name="Robert V."/>
            <person name="Roehrig J."/>
            <person name="Ruller R."/>
            <person name="Salamov A."/>
            <person name="Salih N.S."/>
            <person name="Samson R.A."/>
            <person name="Sandor E."/>
            <person name="Sanguinetti M."/>
            <person name="Schuetze T."/>
            <person name="Sepcic K."/>
            <person name="Shelest E."/>
            <person name="Sherlock G."/>
            <person name="Sophianopoulou V."/>
            <person name="Squina F.M."/>
            <person name="Sun H."/>
            <person name="Susca A."/>
            <person name="Todd R.B."/>
            <person name="Tsang A."/>
            <person name="Unkles S.E."/>
            <person name="van de Wiele N."/>
            <person name="van Rossen-Uffink D."/>
            <person name="Oliveira J.V."/>
            <person name="Vesth T.C."/>
            <person name="Visser J."/>
            <person name="Yu J.-H."/>
            <person name="Zhou M."/>
            <person name="Andersen M.R."/>
            <person name="Archer D.B."/>
            <person name="Baker S.E."/>
            <person name="Benoit I."/>
            <person name="Brakhage A.A."/>
            <person name="Braus G.H."/>
            <person name="Fischer R."/>
            <person name="Frisvad J.C."/>
            <person name="Goldman G.H."/>
            <person name="Houbraken J."/>
            <person name="Oakley B."/>
            <person name="Pocsi I."/>
            <person name="Scazzocchio C."/>
            <person name="Seiboth B."/>
            <person name="vanKuyk P.A."/>
            <person name="Wortman J."/>
            <person name="Dyer P.S."/>
            <person name="Grigoriev I.V."/>
        </authorList>
    </citation>
    <scope>NUCLEOTIDE SEQUENCE [LARGE SCALE GENOMIC DNA]</scope>
    <source>
        <strain evidence="11">CBS 101740 / IMI 381727 / IBT 21946</strain>
    </source>
</reference>
<dbReference type="Pfam" id="PF00069">
    <property type="entry name" value="Pkinase"/>
    <property type="match status" value="2"/>
</dbReference>
<dbReference type="Gene3D" id="1.10.510.10">
    <property type="entry name" value="Transferase(Phosphotransferase) domain 1"/>
    <property type="match status" value="1"/>
</dbReference>
<organism evidence="10 11">
    <name type="scientific">Aspergillus brasiliensis (strain CBS 101740 / IMI 381727 / IBT 21946)</name>
    <dbReference type="NCBI Taxonomy" id="767769"/>
    <lineage>
        <taxon>Eukaryota</taxon>
        <taxon>Fungi</taxon>
        <taxon>Dikarya</taxon>
        <taxon>Ascomycota</taxon>
        <taxon>Pezizomycotina</taxon>
        <taxon>Eurotiomycetes</taxon>
        <taxon>Eurotiomycetidae</taxon>
        <taxon>Eurotiales</taxon>
        <taxon>Aspergillaceae</taxon>
        <taxon>Aspergillus</taxon>
        <taxon>Aspergillus subgen. Circumdati</taxon>
    </lineage>
</organism>
<dbReference type="InterPro" id="IPR051334">
    <property type="entry name" value="SRPK"/>
</dbReference>
<evidence type="ECO:0000256" key="6">
    <source>
        <dbReference type="ARBA" id="ARBA00022840"/>
    </source>
</evidence>
<dbReference type="GO" id="GO:0005737">
    <property type="term" value="C:cytoplasm"/>
    <property type="evidence" value="ECO:0007669"/>
    <property type="project" value="TreeGrafter"/>
</dbReference>
<gene>
    <name evidence="10" type="ORF">ASPBRDRAFT_30992</name>
</gene>
<dbReference type="STRING" id="767769.A0A1L9UI26"/>
<dbReference type="SUPFAM" id="SSF56112">
    <property type="entry name" value="Protein kinase-like (PK-like)"/>
    <property type="match status" value="1"/>
</dbReference>
<dbReference type="GO" id="GO:0000245">
    <property type="term" value="P:spliceosomal complex assembly"/>
    <property type="evidence" value="ECO:0007669"/>
    <property type="project" value="TreeGrafter"/>
</dbReference>
<evidence type="ECO:0000256" key="1">
    <source>
        <dbReference type="ARBA" id="ARBA00012513"/>
    </source>
</evidence>
<dbReference type="SMART" id="SM00220">
    <property type="entry name" value="S_TKc"/>
    <property type="match status" value="1"/>
</dbReference>
<keyword evidence="11" id="KW-1185">Reference proteome</keyword>
<dbReference type="GO" id="GO:0005524">
    <property type="term" value="F:ATP binding"/>
    <property type="evidence" value="ECO:0007669"/>
    <property type="project" value="UniProtKB-KW"/>
</dbReference>
<evidence type="ECO:0000256" key="8">
    <source>
        <dbReference type="ARBA" id="ARBA00048679"/>
    </source>
</evidence>
<keyword evidence="4" id="KW-0547">Nucleotide-binding</keyword>
<evidence type="ECO:0000259" key="9">
    <source>
        <dbReference type="PROSITE" id="PS50011"/>
    </source>
</evidence>
<evidence type="ECO:0000256" key="4">
    <source>
        <dbReference type="ARBA" id="ARBA00022741"/>
    </source>
</evidence>
<dbReference type="GO" id="GO:0005634">
    <property type="term" value="C:nucleus"/>
    <property type="evidence" value="ECO:0007669"/>
    <property type="project" value="TreeGrafter"/>
</dbReference>
<keyword evidence="6" id="KW-0067">ATP-binding</keyword>
<dbReference type="GO" id="GO:0004674">
    <property type="term" value="F:protein serine/threonine kinase activity"/>
    <property type="evidence" value="ECO:0007669"/>
    <property type="project" value="UniProtKB-KW"/>
</dbReference>
<comment type="catalytic activity">
    <reaction evidence="8">
        <text>L-seryl-[protein] + ATP = O-phospho-L-seryl-[protein] + ADP + H(+)</text>
        <dbReference type="Rhea" id="RHEA:17989"/>
        <dbReference type="Rhea" id="RHEA-COMP:9863"/>
        <dbReference type="Rhea" id="RHEA-COMP:11604"/>
        <dbReference type="ChEBI" id="CHEBI:15378"/>
        <dbReference type="ChEBI" id="CHEBI:29999"/>
        <dbReference type="ChEBI" id="CHEBI:30616"/>
        <dbReference type="ChEBI" id="CHEBI:83421"/>
        <dbReference type="ChEBI" id="CHEBI:456216"/>
        <dbReference type="EC" id="2.7.11.1"/>
    </reaction>
</comment>
<comment type="catalytic activity">
    <reaction evidence="7">
        <text>L-threonyl-[protein] + ATP = O-phospho-L-threonyl-[protein] + ADP + H(+)</text>
        <dbReference type="Rhea" id="RHEA:46608"/>
        <dbReference type="Rhea" id="RHEA-COMP:11060"/>
        <dbReference type="Rhea" id="RHEA-COMP:11605"/>
        <dbReference type="ChEBI" id="CHEBI:15378"/>
        <dbReference type="ChEBI" id="CHEBI:30013"/>
        <dbReference type="ChEBI" id="CHEBI:30616"/>
        <dbReference type="ChEBI" id="CHEBI:61977"/>
        <dbReference type="ChEBI" id="CHEBI:456216"/>
        <dbReference type="EC" id="2.7.11.1"/>
    </reaction>
</comment>
<dbReference type="GO" id="GO:0050684">
    <property type="term" value="P:regulation of mRNA processing"/>
    <property type="evidence" value="ECO:0007669"/>
    <property type="project" value="TreeGrafter"/>
</dbReference>
<dbReference type="PROSITE" id="PS50011">
    <property type="entry name" value="PROTEIN_KINASE_DOM"/>
    <property type="match status" value="1"/>
</dbReference>
<dbReference type="EMBL" id="KV878685">
    <property type="protein sequence ID" value="OJJ71272.1"/>
    <property type="molecule type" value="Genomic_DNA"/>
</dbReference>